<accession>A0A8C4Q197</accession>
<dbReference type="Proteomes" id="UP000694388">
    <property type="component" value="Unplaced"/>
</dbReference>
<evidence type="ECO:0000313" key="2">
    <source>
        <dbReference type="Ensembl" id="ENSEBUP00000008497.1"/>
    </source>
</evidence>
<dbReference type="GO" id="GO:0006898">
    <property type="term" value="P:receptor-mediated endocytosis"/>
    <property type="evidence" value="ECO:0007669"/>
    <property type="project" value="TreeGrafter"/>
</dbReference>
<reference evidence="2" key="1">
    <citation type="submission" date="2025-08" db="UniProtKB">
        <authorList>
            <consortium name="Ensembl"/>
        </authorList>
    </citation>
    <scope>IDENTIFICATION</scope>
</reference>
<evidence type="ECO:0000313" key="3">
    <source>
        <dbReference type="Proteomes" id="UP000694388"/>
    </source>
</evidence>
<dbReference type="GeneTree" id="ENSGT00390000017582"/>
<evidence type="ECO:0000256" key="1">
    <source>
        <dbReference type="SAM" id="Phobius"/>
    </source>
</evidence>
<dbReference type="Ensembl" id="ENSEBUT00000009002.1">
    <property type="protein sequence ID" value="ENSEBUP00000008497.1"/>
    <property type="gene ID" value="ENSEBUG00000005500.1"/>
</dbReference>
<keyword evidence="1" id="KW-0812">Transmembrane</keyword>
<feature type="transmembrane region" description="Helical" evidence="1">
    <location>
        <begin position="45"/>
        <end position="69"/>
    </location>
</feature>
<dbReference type="PANTHER" id="PTHR36983:SF2">
    <property type="entry name" value="DNAJ HOMOLOG SUBFAMILY C MEMBER 13"/>
    <property type="match status" value="1"/>
</dbReference>
<dbReference type="GO" id="GO:0007032">
    <property type="term" value="P:endosome organization"/>
    <property type="evidence" value="ECO:0007669"/>
    <property type="project" value="InterPro"/>
</dbReference>
<name>A0A8C4Q197_EPTBU</name>
<dbReference type="InterPro" id="IPR044978">
    <property type="entry name" value="GRV2/DNAJC13"/>
</dbReference>
<dbReference type="GO" id="GO:0010008">
    <property type="term" value="C:endosome membrane"/>
    <property type="evidence" value="ECO:0007669"/>
    <property type="project" value="TreeGrafter"/>
</dbReference>
<dbReference type="GO" id="GO:2000641">
    <property type="term" value="P:regulation of early endosome to late endosome transport"/>
    <property type="evidence" value="ECO:0007669"/>
    <property type="project" value="InterPro"/>
</dbReference>
<organism evidence="2 3">
    <name type="scientific">Eptatretus burgeri</name>
    <name type="common">Inshore hagfish</name>
    <dbReference type="NCBI Taxonomy" id="7764"/>
    <lineage>
        <taxon>Eukaryota</taxon>
        <taxon>Metazoa</taxon>
        <taxon>Chordata</taxon>
        <taxon>Craniata</taxon>
        <taxon>Vertebrata</taxon>
        <taxon>Cyclostomata</taxon>
        <taxon>Myxini</taxon>
        <taxon>Myxiniformes</taxon>
        <taxon>Myxinidae</taxon>
        <taxon>Eptatretinae</taxon>
        <taxon>Eptatretus</taxon>
    </lineage>
</organism>
<keyword evidence="3" id="KW-1185">Reference proteome</keyword>
<dbReference type="PANTHER" id="PTHR36983">
    <property type="entry name" value="DNAJ HOMOLOG SUBFAMILY C MEMBER 13"/>
    <property type="match status" value="1"/>
</dbReference>
<proteinExistence type="predicted"/>
<protein>
    <submittedName>
        <fullName evidence="2">Uncharacterized protein</fullName>
    </submittedName>
</protein>
<sequence length="233" mass="27275">MRCIPGSPLLPFTHQLLLTFDPILVEKVAVLLRHVMRDNPQLQRLYHTGVFFFIMMYTGSNLLPIASFLKYSHLKQAFRSEESKGVELAQRSVLGHLLPEAMVCYLENYPPARFAEIFLGEFDTPEAIWSSEMRRLMIEKIATHLADFTPRLHSNTRALYQYCPIPAISYPQLDNELFCSIYYLRHLCDTIHFPDWPIRDPVSVDWEVVQDAFAALWCLFSFFKKYKYARSKI</sequence>
<dbReference type="OMA" id="PFTHQLL"/>
<dbReference type="AlphaFoldDB" id="A0A8C4Q197"/>
<keyword evidence="1" id="KW-0472">Membrane</keyword>
<reference evidence="2" key="2">
    <citation type="submission" date="2025-09" db="UniProtKB">
        <authorList>
            <consortium name="Ensembl"/>
        </authorList>
    </citation>
    <scope>IDENTIFICATION</scope>
</reference>
<keyword evidence="1" id="KW-1133">Transmembrane helix</keyword>